<accession>A0A975TC71</accession>
<dbReference type="KEGG" id="rsin:B6N60_04042"/>
<organism evidence="1 2">
    <name type="scientific">Richelia sinica FACHB-800</name>
    <dbReference type="NCBI Taxonomy" id="1357546"/>
    <lineage>
        <taxon>Bacteria</taxon>
        <taxon>Bacillati</taxon>
        <taxon>Cyanobacteriota</taxon>
        <taxon>Cyanophyceae</taxon>
        <taxon>Nostocales</taxon>
        <taxon>Nostocaceae</taxon>
        <taxon>Richelia</taxon>
    </lineage>
</organism>
<gene>
    <name evidence="1" type="ORF">B6N60_04042</name>
</gene>
<keyword evidence="2" id="KW-1185">Reference proteome</keyword>
<evidence type="ECO:0000313" key="2">
    <source>
        <dbReference type="Proteomes" id="UP000683511"/>
    </source>
</evidence>
<name>A0A975TC71_9NOST</name>
<evidence type="ECO:0000313" key="1">
    <source>
        <dbReference type="EMBL" id="QXE25328.1"/>
    </source>
</evidence>
<dbReference type="Proteomes" id="UP000683511">
    <property type="component" value="Chromosome"/>
</dbReference>
<protein>
    <submittedName>
        <fullName evidence="1">Uncharacterized protein</fullName>
    </submittedName>
</protein>
<reference evidence="1" key="1">
    <citation type="submission" date="2017-04" db="EMBL/GenBank/DDBJ databases">
        <title>Genome deletions in a multicellular cyanobacterial endosymbiont for morphological adaptation in marine diatoms.</title>
        <authorList>
            <person name="Wang Y."/>
            <person name="Gao H."/>
            <person name="Li R."/>
            <person name="Xu X."/>
        </authorList>
    </citation>
    <scope>NUCLEOTIDE SEQUENCE</scope>
    <source>
        <strain evidence="1">FACHB 800</strain>
    </source>
</reference>
<dbReference type="EMBL" id="CP021056">
    <property type="protein sequence ID" value="QXE25328.1"/>
    <property type="molecule type" value="Genomic_DNA"/>
</dbReference>
<proteinExistence type="predicted"/>
<sequence>MCFLSEFHNHQHALIQRKLVLELTFVILPKAVKKKPDLSGLHTTKL</sequence>
<dbReference type="AlphaFoldDB" id="A0A975TC71"/>